<feature type="domain" description="J" evidence="1">
    <location>
        <begin position="52"/>
        <end position="129"/>
    </location>
</feature>
<dbReference type="Gene3D" id="1.10.287.110">
    <property type="entry name" value="DnaJ domain"/>
    <property type="match status" value="1"/>
</dbReference>
<keyword evidence="3" id="KW-1185">Reference proteome</keyword>
<dbReference type="PANTHER" id="PTHR39158">
    <property type="entry name" value="OS08G0560600 PROTEIN"/>
    <property type="match status" value="1"/>
</dbReference>
<organism evidence="2 3">
    <name type="scientific">Tegillarca granosa</name>
    <name type="common">Malaysian cockle</name>
    <name type="synonym">Anadara granosa</name>
    <dbReference type="NCBI Taxonomy" id="220873"/>
    <lineage>
        <taxon>Eukaryota</taxon>
        <taxon>Metazoa</taxon>
        <taxon>Spiralia</taxon>
        <taxon>Lophotrochozoa</taxon>
        <taxon>Mollusca</taxon>
        <taxon>Bivalvia</taxon>
        <taxon>Autobranchia</taxon>
        <taxon>Pteriomorphia</taxon>
        <taxon>Arcoida</taxon>
        <taxon>Arcoidea</taxon>
        <taxon>Arcidae</taxon>
        <taxon>Tegillarca</taxon>
    </lineage>
</organism>
<dbReference type="InterPro" id="IPR052573">
    <property type="entry name" value="DnaJ_C_subfamily_28"/>
</dbReference>
<evidence type="ECO:0000259" key="1">
    <source>
        <dbReference type="PROSITE" id="PS50076"/>
    </source>
</evidence>
<dbReference type="InterPro" id="IPR001623">
    <property type="entry name" value="DnaJ_domain"/>
</dbReference>
<comment type="caution">
    <text evidence="2">The sequence shown here is derived from an EMBL/GenBank/DDBJ whole genome shotgun (WGS) entry which is preliminary data.</text>
</comment>
<dbReference type="Proteomes" id="UP001217089">
    <property type="component" value="Unassembled WGS sequence"/>
</dbReference>
<sequence length="380" mass="44531">MQRFKLVGLITNATRTAVQGSVTTQHVTGNYVCFSTSKKFYASSGPHMTIKDAYTLLNLQEGCTGEELKDTYIRLAKHYHPDSGASTADARNHLNNEVEHEEVFDQEDDDIDFNIKHTAPQHRQYLSYEGVGMGTPNQRQKQYQQMKVMRATERVHDHRMKKVALDKESAMVVREKEKIRKMKVSNVIDRLVEDLIQESMHKGDFDNLPGKGRPLDYTERNPLVDTMTHNINKILINNGYAPEWITLEKDIRTGVRSVREKLAIERNRLGDPPLSSIEQKRWNHHSEKFRMSLSDINKQINKFNLIVPLFQKQMLPYNLDRECSRIFENYQKYLPPDLDERDKQFEDSPIMYEYYKQSGQQSNSIQWIEVWKNIKEIFKS</sequence>
<accession>A0ABQ9FA95</accession>
<dbReference type="InterPro" id="IPR036869">
    <property type="entry name" value="J_dom_sf"/>
</dbReference>
<dbReference type="SUPFAM" id="SSF46565">
    <property type="entry name" value="Chaperone J-domain"/>
    <property type="match status" value="1"/>
</dbReference>
<dbReference type="CDD" id="cd06257">
    <property type="entry name" value="DnaJ"/>
    <property type="match status" value="1"/>
</dbReference>
<dbReference type="PROSITE" id="PS50076">
    <property type="entry name" value="DNAJ_2"/>
    <property type="match status" value="1"/>
</dbReference>
<protein>
    <recommendedName>
        <fullName evidence="1">J domain-containing protein</fullName>
    </recommendedName>
</protein>
<dbReference type="EMBL" id="JARBDR010000342">
    <property type="protein sequence ID" value="KAJ8314269.1"/>
    <property type="molecule type" value="Genomic_DNA"/>
</dbReference>
<dbReference type="Pfam" id="PF00226">
    <property type="entry name" value="DnaJ"/>
    <property type="match status" value="1"/>
</dbReference>
<name>A0ABQ9FA95_TEGGR</name>
<evidence type="ECO:0000313" key="2">
    <source>
        <dbReference type="EMBL" id="KAJ8314269.1"/>
    </source>
</evidence>
<gene>
    <name evidence="2" type="ORF">KUTeg_008830</name>
</gene>
<proteinExistence type="predicted"/>
<evidence type="ECO:0000313" key="3">
    <source>
        <dbReference type="Proteomes" id="UP001217089"/>
    </source>
</evidence>
<dbReference type="Pfam" id="PF09350">
    <property type="entry name" value="DJC28_CD"/>
    <property type="match status" value="1"/>
</dbReference>
<dbReference type="InterPro" id="IPR018961">
    <property type="entry name" value="DnaJ_homolog_subfam-C_membr-28"/>
</dbReference>
<dbReference type="PANTHER" id="PTHR39158:SF1">
    <property type="entry name" value="DNAJ HOMOLOG SUBFAMILY C MEMBER 28"/>
    <property type="match status" value="1"/>
</dbReference>
<reference evidence="2 3" key="1">
    <citation type="submission" date="2022-12" db="EMBL/GenBank/DDBJ databases">
        <title>Chromosome-level genome of Tegillarca granosa.</title>
        <authorList>
            <person name="Kim J."/>
        </authorList>
    </citation>
    <scope>NUCLEOTIDE SEQUENCE [LARGE SCALE GENOMIC DNA]</scope>
    <source>
        <strain evidence="2">Teg-2019</strain>
        <tissue evidence="2">Adductor muscle</tissue>
    </source>
</reference>